<feature type="domain" description="PucR C-terminal helix-turn-helix" evidence="1">
    <location>
        <begin position="2"/>
        <end position="56"/>
    </location>
</feature>
<accession>A0ABV9YAQ1</accession>
<dbReference type="Gene3D" id="1.10.10.2840">
    <property type="entry name" value="PucR C-terminal helix-turn-helix domain"/>
    <property type="match status" value="1"/>
</dbReference>
<sequence>MRTWFRHDLRTAPVAAELGISAHGLRKRLARVEELLGRALPAGPSARYDLHHALRVHTGSASV</sequence>
<dbReference type="InterPro" id="IPR042070">
    <property type="entry name" value="PucR_C-HTH_sf"/>
</dbReference>
<evidence type="ECO:0000313" key="3">
    <source>
        <dbReference type="Proteomes" id="UP001595833"/>
    </source>
</evidence>
<dbReference type="RefSeq" id="WP_380648188.1">
    <property type="nucleotide sequence ID" value="NZ_JBHSJB010000032.1"/>
</dbReference>
<gene>
    <name evidence="2" type="ORF">ACFPFM_32490</name>
</gene>
<proteinExistence type="predicted"/>
<dbReference type="InterPro" id="IPR025736">
    <property type="entry name" value="PucR_C-HTH_dom"/>
</dbReference>
<dbReference type="Pfam" id="PF13556">
    <property type="entry name" value="HTH_30"/>
    <property type="match status" value="1"/>
</dbReference>
<organism evidence="2 3">
    <name type="scientific">Saccharothrix xinjiangensis</name>
    <dbReference type="NCBI Taxonomy" id="204798"/>
    <lineage>
        <taxon>Bacteria</taxon>
        <taxon>Bacillati</taxon>
        <taxon>Actinomycetota</taxon>
        <taxon>Actinomycetes</taxon>
        <taxon>Pseudonocardiales</taxon>
        <taxon>Pseudonocardiaceae</taxon>
        <taxon>Saccharothrix</taxon>
    </lineage>
</organism>
<reference evidence="3" key="1">
    <citation type="journal article" date="2019" name="Int. J. Syst. Evol. Microbiol.">
        <title>The Global Catalogue of Microorganisms (GCM) 10K type strain sequencing project: providing services to taxonomists for standard genome sequencing and annotation.</title>
        <authorList>
            <consortium name="The Broad Institute Genomics Platform"/>
            <consortium name="The Broad Institute Genome Sequencing Center for Infectious Disease"/>
            <person name="Wu L."/>
            <person name="Ma J."/>
        </authorList>
    </citation>
    <scope>NUCLEOTIDE SEQUENCE [LARGE SCALE GENOMIC DNA]</scope>
    <source>
        <strain evidence="3">KCTC 12848</strain>
    </source>
</reference>
<comment type="caution">
    <text evidence="2">The sequence shown here is derived from an EMBL/GenBank/DDBJ whole genome shotgun (WGS) entry which is preliminary data.</text>
</comment>
<protein>
    <submittedName>
        <fullName evidence="2">Helix-turn-helix domain-containing protein</fullName>
    </submittedName>
</protein>
<keyword evidence="3" id="KW-1185">Reference proteome</keyword>
<dbReference type="Proteomes" id="UP001595833">
    <property type="component" value="Unassembled WGS sequence"/>
</dbReference>
<evidence type="ECO:0000313" key="2">
    <source>
        <dbReference type="EMBL" id="MFC5058454.1"/>
    </source>
</evidence>
<evidence type="ECO:0000259" key="1">
    <source>
        <dbReference type="Pfam" id="PF13556"/>
    </source>
</evidence>
<name>A0ABV9YAQ1_9PSEU</name>
<dbReference type="EMBL" id="JBHSJB010000032">
    <property type="protein sequence ID" value="MFC5058454.1"/>
    <property type="molecule type" value="Genomic_DNA"/>
</dbReference>